<dbReference type="InterPro" id="IPR036388">
    <property type="entry name" value="WH-like_DNA-bd_sf"/>
</dbReference>
<dbReference type="Gene3D" id="1.10.10.10">
    <property type="entry name" value="Winged helix-like DNA-binding domain superfamily/Winged helix DNA-binding domain"/>
    <property type="match status" value="1"/>
</dbReference>
<comment type="caution">
    <text evidence="3">The sequence shown here is derived from an EMBL/GenBank/DDBJ whole genome shotgun (WGS) entry which is preliminary data.</text>
</comment>
<dbReference type="EMBL" id="QRYC01000022">
    <property type="protein sequence ID" value="RGU55022.1"/>
    <property type="molecule type" value="Genomic_DNA"/>
</dbReference>
<dbReference type="Proteomes" id="UP000284434">
    <property type="component" value="Unassembled WGS sequence"/>
</dbReference>
<dbReference type="SUPFAM" id="SSF88659">
    <property type="entry name" value="Sigma3 and sigma4 domains of RNA polymerase sigma factors"/>
    <property type="match status" value="1"/>
</dbReference>
<dbReference type="EMBL" id="JAKNDN010000068">
    <property type="protein sequence ID" value="MCG4962264.1"/>
    <property type="molecule type" value="Genomic_DNA"/>
</dbReference>
<gene>
    <name evidence="3" type="ORF">DWW57_13690</name>
    <name evidence="4" type="ORF">DXA53_11595</name>
    <name evidence="1" type="ORF">L0P03_20820</name>
    <name evidence="2" type="ORF">PN645_16805</name>
</gene>
<evidence type="ECO:0000313" key="5">
    <source>
        <dbReference type="Proteomes" id="UP000284243"/>
    </source>
</evidence>
<evidence type="ECO:0000313" key="2">
    <source>
        <dbReference type="EMBL" id="MDB9224644.1"/>
    </source>
</evidence>
<accession>A0A1Y4A7A7</accession>
<dbReference type="InterPro" id="IPR013324">
    <property type="entry name" value="RNA_pol_sigma_r3/r4-like"/>
</dbReference>
<reference evidence="2" key="3">
    <citation type="submission" date="2023-01" db="EMBL/GenBank/DDBJ databases">
        <title>Human gut microbiome strain richness.</title>
        <authorList>
            <person name="Chen-Liaw A."/>
        </authorList>
    </citation>
    <scope>NUCLEOTIDE SEQUENCE</scope>
    <source>
        <strain evidence="2">RTP21484st1_B7_RTP21484_190118</strain>
    </source>
</reference>
<proteinExistence type="predicted"/>
<dbReference type="GO" id="GO:0003700">
    <property type="term" value="F:DNA-binding transcription factor activity"/>
    <property type="evidence" value="ECO:0007669"/>
    <property type="project" value="InterPro"/>
</dbReference>
<dbReference type="GO" id="GO:0006352">
    <property type="term" value="P:DNA-templated transcription initiation"/>
    <property type="evidence" value="ECO:0007669"/>
    <property type="project" value="InterPro"/>
</dbReference>
<dbReference type="AlphaFoldDB" id="A0A1Y4A7A7"/>
<reference evidence="5 6" key="1">
    <citation type="submission" date="2018-08" db="EMBL/GenBank/DDBJ databases">
        <title>A genome reference for cultivated species of the human gut microbiota.</title>
        <authorList>
            <person name="Zou Y."/>
            <person name="Xue W."/>
            <person name="Luo G."/>
        </authorList>
    </citation>
    <scope>NUCLEOTIDE SEQUENCE [LARGE SCALE GENOMIC DNA]</scope>
    <source>
        <strain evidence="3 5">AF16-14</strain>
        <strain evidence="4 6">OF03-11</strain>
    </source>
</reference>
<dbReference type="RefSeq" id="WP_013610765.1">
    <property type="nucleotide sequence ID" value="NZ_CABJFF010000020.1"/>
</dbReference>
<evidence type="ECO:0000313" key="4">
    <source>
        <dbReference type="EMBL" id="RGY05685.1"/>
    </source>
</evidence>
<sequence>MEEKDYALISDRELVDRLLIGDEEIVRYLFFDKCTPMFNYILHRFCPCQLDKNELINELYLYLQSDNWYKLRQFDFRSKLTTWLTVVAVRFFQKRKGVLMDYRNQSAPIKEEEKVFDFLPELISKMDVWNAIRKMNNERYRQVLVDLELKDLDPKVLAREMNVTVENLYNIRHRAVKQLIAVIREEEHYV</sequence>
<protein>
    <submittedName>
        <fullName evidence="3">Sigma-70 family RNA polymerase sigma factor</fullName>
    </submittedName>
</protein>
<dbReference type="Proteomes" id="UP001212263">
    <property type="component" value="Unassembled WGS sequence"/>
</dbReference>
<evidence type="ECO:0000313" key="6">
    <source>
        <dbReference type="Proteomes" id="UP000284434"/>
    </source>
</evidence>
<dbReference type="InterPro" id="IPR013325">
    <property type="entry name" value="RNA_pol_sigma_r2"/>
</dbReference>
<dbReference type="Gene3D" id="1.10.1740.10">
    <property type="match status" value="1"/>
</dbReference>
<name>A0A1Y4A7A7_9BACT</name>
<dbReference type="Proteomes" id="UP000284243">
    <property type="component" value="Unassembled WGS sequence"/>
</dbReference>
<dbReference type="Proteomes" id="UP001199750">
    <property type="component" value="Unassembled WGS sequence"/>
</dbReference>
<reference evidence="1" key="2">
    <citation type="submission" date="2022-01" db="EMBL/GenBank/DDBJ databases">
        <title>Collection of gut derived symbiotic bacterial strains cultured from healthy donors.</title>
        <authorList>
            <person name="Lin H."/>
            <person name="Kohout C."/>
            <person name="Waligurski E."/>
            <person name="Pamer E.G."/>
        </authorList>
    </citation>
    <scope>NUCLEOTIDE SEQUENCE</scope>
    <source>
        <strain evidence="1">DFI.1.149</strain>
    </source>
</reference>
<evidence type="ECO:0000313" key="1">
    <source>
        <dbReference type="EMBL" id="MCG4962264.1"/>
    </source>
</evidence>
<dbReference type="GeneID" id="61273676"/>
<organism evidence="3 5">
    <name type="scientific">Odoribacter splanchnicus</name>
    <dbReference type="NCBI Taxonomy" id="28118"/>
    <lineage>
        <taxon>Bacteria</taxon>
        <taxon>Pseudomonadati</taxon>
        <taxon>Bacteroidota</taxon>
        <taxon>Bacteroidia</taxon>
        <taxon>Bacteroidales</taxon>
        <taxon>Odoribacteraceae</taxon>
        <taxon>Odoribacter</taxon>
    </lineage>
</organism>
<dbReference type="EMBL" id="QSCO01000016">
    <property type="protein sequence ID" value="RGY05685.1"/>
    <property type="molecule type" value="Genomic_DNA"/>
</dbReference>
<dbReference type="SUPFAM" id="SSF88946">
    <property type="entry name" value="Sigma2 domain of RNA polymerase sigma factors"/>
    <property type="match status" value="1"/>
</dbReference>
<dbReference type="EMBL" id="JAQMRD010000029">
    <property type="protein sequence ID" value="MDB9224644.1"/>
    <property type="molecule type" value="Genomic_DNA"/>
</dbReference>
<evidence type="ECO:0000313" key="3">
    <source>
        <dbReference type="EMBL" id="RGU55022.1"/>
    </source>
</evidence>